<dbReference type="InterPro" id="IPR000225">
    <property type="entry name" value="Armadillo"/>
</dbReference>
<evidence type="ECO:0000313" key="1">
    <source>
        <dbReference type="EMBL" id="JAG32964.1"/>
    </source>
</evidence>
<dbReference type="EMBL" id="GBHO01010640">
    <property type="protein sequence ID" value="JAG32964.1"/>
    <property type="molecule type" value="Transcribed_RNA"/>
</dbReference>
<gene>
    <name evidence="1" type="primary">SEC24</name>
    <name evidence="1" type="ORF">CM83_630</name>
</gene>
<dbReference type="AlphaFoldDB" id="A0A0A9YLB8"/>
<dbReference type="SMART" id="SM00185">
    <property type="entry name" value="ARM"/>
    <property type="match status" value="3"/>
</dbReference>
<name>A0A0A9YLB8_LYGHE</name>
<organism evidence="1">
    <name type="scientific">Lygus hesperus</name>
    <name type="common">Western plant bug</name>
    <dbReference type="NCBI Taxonomy" id="30085"/>
    <lineage>
        <taxon>Eukaryota</taxon>
        <taxon>Metazoa</taxon>
        <taxon>Ecdysozoa</taxon>
        <taxon>Arthropoda</taxon>
        <taxon>Hexapoda</taxon>
        <taxon>Insecta</taxon>
        <taxon>Pterygota</taxon>
        <taxon>Neoptera</taxon>
        <taxon>Paraneoptera</taxon>
        <taxon>Hemiptera</taxon>
        <taxon>Heteroptera</taxon>
        <taxon>Panheteroptera</taxon>
        <taxon>Cimicomorpha</taxon>
        <taxon>Miridae</taxon>
        <taxon>Mirini</taxon>
        <taxon>Lygus</taxon>
    </lineage>
</organism>
<proteinExistence type="predicted"/>
<protein>
    <submittedName>
        <fullName evidence="1">Protein transport protein SEC24</fullName>
    </submittedName>
</protein>
<dbReference type="Gene3D" id="1.25.10.10">
    <property type="entry name" value="Leucine-rich Repeat Variant"/>
    <property type="match status" value="1"/>
</dbReference>
<accession>A0A0A9YLB8</accession>
<reference evidence="1" key="1">
    <citation type="journal article" date="2014" name="PLoS ONE">
        <title>Transcriptome-Based Identification of ABC Transporters in the Western Tarnished Plant Bug Lygus hesperus.</title>
        <authorList>
            <person name="Hull J.J."/>
            <person name="Chaney K."/>
            <person name="Geib S.M."/>
            <person name="Fabrick J.A."/>
            <person name="Brent C.S."/>
            <person name="Walsh D."/>
            <person name="Lavine L.C."/>
        </authorList>
    </citation>
    <scope>NUCLEOTIDE SEQUENCE</scope>
</reference>
<feature type="non-terminal residue" evidence="1">
    <location>
        <position position="287"/>
    </location>
</feature>
<dbReference type="SUPFAM" id="SSF48371">
    <property type="entry name" value="ARM repeat"/>
    <property type="match status" value="1"/>
</dbReference>
<reference evidence="1" key="2">
    <citation type="submission" date="2014-07" db="EMBL/GenBank/DDBJ databases">
        <authorList>
            <person name="Hull J."/>
        </authorList>
    </citation>
    <scope>NUCLEOTIDE SEQUENCE</scope>
</reference>
<sequence length="287" mass="31183">MFSLRKHVSPSVLSATLQATTKMMQAKENIPMFINEDLLSILEHICHVTQKEPQVMAQVANCVNSLTSVSGYTQAIVKSNVVQLLVDNISTNSTCLPLVKNTLTLLTNVSQDTQVIPVFCGPKTMKAIVQATEVNYNNKEVLDLAATALRTYSTDEDIYSALQSNVVVTPEFADSVAKLSSLMLIEENVPKVVSNNGINLLLYAVKAAATEEPTEVSTKILVSSLRALSRSCIDEKKIYAVMQAGGVTAFLSTLSTHGQNVDVTISALQALESMITRPENVEFLLRC</sequence>
<dbReference type="InterPro" id="IPR016024">
    <property type="entry name" value="ARM-type_fold"/>
</dbReference>
<dbReference type="InterPro" id="IPR011989">
    <property type="entry name" value="ARM-like"/>
</dbReference>